<evidence type="ECO:0000256" key="3">
    <source>
        <dbReference type="ARBA" id="ARBA00022741"/>
    </source>
</evidence>
<proteinExistence type="inferred from homology"/>
<organism evidence="6 7">
    <name type="scientific">Halalkalibacter akibai (strain ATCC 43226 / DSM 21942 / CIP 109018 / JCM 9157 / 1139)</name>
    <name type="common">Bacillus akibai</name>
    <dbReference type="NCBI Taxonomy" id="1236973"/>
    <lineage>
        <taxon>Bacteria</taxon>
        <taxon>Bacillati</taxon>
        <taxon>Bacillota</taxon>
        <taxon>Bacilli</taxon>
        <taxon>Bacillales</taxon>
        <taxon>Bacillaceae</taxon>
        <taxon>Halalkalibacter</taxon>
    </lineage>
</organism>
<dbReference type="Proteomes" id="UP000018896">
    <property type="component" value="Unassembled WGS sequence"/>
</dbReference>
<dbReference type="InterPro" id="IPR020845">
    <property type="entry name" value="AMP-binding_CS"/>
</dbReference>
<protein>
    <submittedName>
        <fullName evidence="6">Acyl-coenzyme A synthetases/AMP-(Fatty) acid ligases</fullName>
    </submittedName>
</protein>
<comment type="caution">
    <text evidence="6">The sequence shown here is derived from an EMBL/GenBank/DDBJ whole genome shotgun (WGS) entry which is preliminary data.</text>
</comment>
<dbReference type="InterPro" id="IPR000873">
    <property type="entry name" value="AMP-dep_synth/lig_dom"/>
</dbReference>
<keyword evidence="4" id="KW-0067">ATP-binding</keyword>
<comment type="similarity">
    <text evidence="1">Belongs to the ATP-dependent AMP-binding enzyme family.</text>
</comment>
<dbReference type="GO" id="GO:0004321">
    <property type="term" value="F:fatty-acyl-CoA synthase activity"/>
    <property type="evidence" value="ECO:0007669"/>
    <property type="project" value="TreeGrafter"/>
</dbReference>
<dbReference type="InterPro" id="IPR042099">
    <property type="entry name" value="ANL_N_sf"/>
</dbReference>
<dbReference type="GO" id="GO:0015645">
    <property type="term" value="F:fatty acid ligase activity"/>
    <property type="evidence" value="ECO:0007669"/>
    <property type="project" value="TreeGrafter"/>
</dbReference>
<feature type="domain" description="AMP-dependent synthetase/ligase" evidence="5">
    <location>
        <begin position="22"/>
        <end position="194"/>
    </location>
</feature>
<accession>W4QU39</accession>
<reference evidence="6 7" key="1">
    <citation type="journal article" date="2014" name="Genome Announc.">
        <title>Draft Genome Sequences of Three Alkaliphilic Bacillus Strains, Bacillus wakoensis JCM 9140T, Bacillus akibai JCM 9157T, and Bacillus hemicellulosilyticus JCM 9152T.</title>
        <authorList>
            <person name="Yuki M."/>
            <person name="Oshima K."/>
            <person name="Suda W."/>
            <person name="Oshida Y."/>
            <person name="Kitamura K."/>
            <person name="Iida T."/>
            <person name="Hattori M."/>
            <person name="Ohkuma M."/>
        </authorList>
    </citation>
    <scope>NUCLEOTIDE SEQUENCE [LARGE SCALE GENOMIC DNA]</scope>
    <source>
        <strain evidence="6 7">JCM 9157</strain>
    </source>
</reference>
<dbReference type="GO" id="GO:0006633">
    <property type="term" value="P:fatty acid biosynthetic process"/>
    <property type="evidence" value="ECO:0007669"/>
    <property type="project" value="TreeGrafter"/>
</dbReference>
<dbReference type="SUPFAM" id="SSF56801">
    <property type="entry name" value="Acetyl-CoA synthetase-like"/>
    <property type="match status" value="1"/>
</dbReference>
<keyword evidence="2 6" id="KW-0436">Ligase</keyword>
<dbReference type="EMBL" id="BAUV01000011">
    <property type="protein sequence ID" value="GAE34849.1"/>
    <property type="molecule type" value="Genomic_DNA"/>
</dbReference>
<evidence type="ECO:0000256" key="2">
    <source>
        <dbReference type="ARBA" id="ARBA00022598"/>
    </source>
</evidence>
<dbReference type="PANTHER" id="PTHR43605:SF10">
    <property type="entry name" value="ACYL-COA SYNTHETASE MEDIUM CHAIN FAMILY MEMBER 3"/>
    <property type="match status" value="1"/>
</dbReference>
<evidence type="ECO:0000313" key="6">
    <source>
        <dbReference type="EMBL" id="GAE34849.1"/>
    </source>
</evidence>
<evidence type="ECO:0000256" key="1">
    <source>
        <dbReference type="ARBA" id="ARBA00006432"/>
    </source>
</evidence>
<gene>
    <name evidence="6" type="ORF">JCM9157_1929</name>
</gene>
<dbReference type="eggNOG" id="COG0365">
    <property type="taxonomic scope" value="Bacteria"/>
</dbReference>
<dbReference type="GO" id="GO:0006637">
    <property type="term" value="P:acyl-CoA metabolic process"/>
    <property type="evidence" value="ECO:0007669"/>
    <property type="project" value="TreeGrafter"/>
</dbReference>
<dbReference type="Gene3D" id="3.40.50.12780">
    <property type="entry name" value="N-terminal domain of ligase-like"/>
    <property type="match status" value="1"/>
</dbReference>
<dbReference type="STRING" id="1236973.JCM9157_1929"/>
<name>W4QU39_HALA3</name>
<dbReference type="GO" id="GO:0005524">
    <property type="term" value="F:ATP binding"/>
    <property type="evidence" value="ECO:0007669"/>
    <property type="project" value="UniProtKB-KW"/>
</dbReference>
<dbReference type="AlphaFoldDB" id="W4QU39"/>
<keyword evidence="7" id="KW-1185">Reference proteome</keyword>
<evidence type="ECO:0000256" key="4">
    <source>
        <dbReference type="ARBA" id="ARBA00022840"/>
    </source>
</evidence>
<dbReference type="PROSITE" id="PS00455">
    <property type="entry name" value="AMP_BINDING"/>
    <property type="match status" value="1"/>
</dbReference>
<sequence length="209" mass="23852">MNHSDLLAPELYNMAQDIDRFADDPKKVALIWTNEDGDTQKVTYLQLRKQSNRFANALQRMGLKTGEKVMVTLPRIPETYAIYLGALKLGLIISPGSEMLREKDLLYRAEHSQAKATICIDTMTDRFDQIRESTSIEYFISVGKEVEGWSHYNQLLKGESEQFEMVQTRSDDIAFLNYTSGTTGNPKGVIHPHSWLMLIKLSQPNYGLM</sequence>
<dbReference type="Pfam" id="PF00501">
    <property type="entry name" value="AMP-binding"/>
    <property type="match status" value="1"/>
</dbReference>
<keyword evidence="3" id="KW-0547">Nucleotide-binding</keyword>
<dbReference type="PANTHER" id="PTHR43605">
    <property type="entry name" value="ACYL-COENZYME A SYNTHETASE"/>
    <property type="match status" value="1"/>
</dbReference>
<dbReference type="InterPro" id="IPR051087">
    <property type="entry name" value="Mitochondrial_ACSM"/>
</dbReference>
<evidence type="ECO:0000259" key="5">
    <source>
        <dbReference type="Pfam" id="PF00501"/>
    </source>
</evidence>
<evidence type="ECO:0000313" key="7">
    <source>
        <dbReference type="Proteomes" id="UP000018896"/>
    </source>
</evidence>